<dbReference type="Pfam" id="PF05163">
    <property type="entry name" value="DinB"/>
    <property type="match status" value="1"/>
</dbReference>
<reference evidence="4" key="1">
    <citation type="submission" date="2023-02" db="EMBL/GenBank/DDBJ databases">
        <title>Pathogen: clinical or host-associated sample.</title>
        <authorList>
            <person name="Hergert J."/>
            <person name="Casey R."/>
            <person name="Wagner J."/>
            <person name="Young E.L."/>
            <person name="Oakeson K.F."/>
        </authorList>
    </citation>
    <scope>NUCLEOTIDE SEQUENCE</scope>
    <source>
        <strain evidence="4">2022CK-00830</strain>
    </source>
</reference>
<feature type="binding site" evidence="3">
    <location>
        <position position="125"/>
    </location>
    <ligand>
        <name>a divalent metal cation</name>
        <dbReference type="ChEBI" id="CHEBI:60240"/>
    </ligand>
</feature>
<dbReference type="InterPro" id="IPR007837">
    <property type="entry name" value="DinB"/>
</dbReference>
<feature type="binding site" evidence="3">
    <location>
        <position position="129"/>
    </location>
    <ligand>
        <name>a divalent metal cation</name>
        <dbReference type="ChEBI" id="CHEBI:60240"/>
    </ligand>
</feature>
<dbReference type="GO" id="GO:0046872">
    <property type="term" value="F:metal ion binding"/>
    <property type="evidence" value="ECO:0007669"/>
    <property type="project" value="UniProtKB-KW"/>
</dbReference>
<dbReference type="EMBL" id="CP118101">
    <property type="protein sequence ID" value="WDH82507.1"/>
    <property type="molecule type" value="Genomic_DNA"/>
</dbReference>
<gene>
    <name evidence="4" type="ORF">PUW23_24180</name>
</gene>
<evidence type="ECO:0000313" key="4">
    <source>
        <dbReference type="EMBL" id="WDH82507.1"/>
    </source>
</evidence>
<dbReference type="AlphaFoldDB" id="A0AAX3N1J6"/>
<evidence type="ECO:0000313" key="5">
    <source>
        <dbReference type="Proteomes" id="UP001220962"/>
    </source>
</evidence>
<proteinExistence type="inferred from homology"/>
<accession>A0AAX3N1J6</accession>
<dbReference type="InterPro" id="IPR034660">
    <property type="entry name" value="DinB/YfiT-like"/>
</dbReference>
<evidence type="ECO:0000256" key="1">
    <source>
        <dbReference type="ARBA" id="ARBA00008635"/>
    </source>
</evidence>
<keyword evidence="2 3" id="KW-0479">Metal-binding</keyword>
<dbReference type="Proteomes" id="UP001220962">
    <property type="component" value="Chromosome"/>
</dbReference>
<name>A0AAX3N1J6_9BACL</name>
<dbReference type="Gene3D" id="1.20.120.450">
    <property type="entry name" value="dinb family like domain"/>
    <property type="match status" value="1"/>
</dbReference>
<evidence type="ECO:0000256" key="3">
    <source>
        <dbReference type="PIRSR" id="PIRSR607837-1"/>
    </source>
</evidence>
<sequence length="149" mass="16998">MLNMDSYTQHWLTHREVLHKLVTLDQDNLVHFTPWEGGMSYGTLALHIASSTQMFANMVSKGEFTPPQTKDEWTTLEDVQRLVHAYTEATKEILASVTNEQLKAEITFFGQTAPAHVFLSKALDHEIHHKGQLLTYARIAGVKELPFFM</sequence>
<feature type="binding site" evidence="3">
    <location>
        <position position="47"/>
    </location>
    <ligand>
        <name>a divalent metal cation</name>
        <dbReference type="ChEBI" id="CHEBI:60240"/>
    </ligand>
</feature>
<dbReference type="SUPFAM" id="SSF109854">
    <property type="entry name" value="DinB/YfiT-like putative metalloenzymes"/>
    <property type="match status" value="1"/>
</dbReference>
<dbReference type="RefSeq" id="WP_274359166.1">
    <property type="nucleotide sequence ID" value="NZ_CP118101.1"/>
</dbReference>
<evidence type="ECO:0000256" key="2">
    <source>
        <dbReference type="ARBA" id="ARBA00022723"/>
    </source>
</evidence>
<protein>
    <submittedName>
        <fullName evidence="4">DinB family protein</fullName>
    </submittedName>
</protein>
<organism evidence="4 5">
    <name type="scientific">Paenibacillus urinalis</name>
    <dbReference type="NCBI Taxonomy" id="521520"/>
    <lineage>
        <taxon>Bacteria</taxon>
        <taxon>Bacillati</taxon>
        <taxon>Bacillota</taxon>
        <taxon>Bacilli</taxon>
        <taxon>Bacillales</taxon>
        <taxon>Paenibacillaceae</taxon>
        <taxon>Paenibacillus</taxon>
    </lineage>
</organism>
<comment type="similarity">
    <text evidence="1">Belongs to the DinB family.</text>
</comment>